<comment type="caution">
    <text evidence="2">The sequence shown here is derived from an EMBL/GenBank/DDBJ whole genome shotgun (WGS) entry which is preliminary data.</text>
</comment>
<keyword evidence="3" id="KW-1185">Reference proteome</keyword>
<proteinExistence type="predicted"/>
<accession>A0A448X3Q5</accession>
<feature type="compositionally biased region" description="Polar residues" evidence="1">
    <location>
        <begin position="42"/>
        <end position="54"/>
    </location>
</feature>
<feature type="compositionally biased region" description="Basic and acidic residues" evidence="1">
    <location>
        <begin position="1"/>
        <end position="11"/>
    </location>
</feature>
<feature type="region of interest" description="Disordered" evidence="1">
    <location>
        <begin position="1"/>
        <end position="54"/>
    </location>
</feature>
<gene>
    <name evidence="2" type="ORF">PXEA_LOCUS20480</name>
</gene>
<dbReference type="EMBL" id="CAAALY010084473">
    <property type="protein sequence ID" value="VEL27040.1"/>
    <property type="molecule type" value="Genomic_DNA"/>
</dbReference>
<dbReference type="Proteomes" id="UP000784294">
    <property type="component" value="Unassembled WGS sequence"/>
</dbReference>
<feature type="compositionally biased region" description="Acidic residues" evidence="1">
    <location>
        <begin position="12"/>
        <end position="34"/>
    </location>
</feature>
<sequence length="86" mass="9474">MDDLHLLKDPDLDGGDDDSEETVGDEDSVEEAEVEADHSLSVAPTISRDNSQLNSCESTWASQFRIGEEISRRLATMIDRGNYGSE</sequence>
<protein>
    <submittedName>
        <fullName evidence="2">Uncharacterized protein</fullName>
    </submittedName>
</protein>
<name>A0A448X3Q5_9PLAT</name>
<evidence type="ECO:0000313" key="3">
    <source>
        <dbReference type="Proteomes" id="UP000784294"/>
    </source>
</evidence>
<evidence type="ECO:0000256" key="1">
    <source>
        <dbReference type="SAM" id="MobiDB-lite"/>
    </source>
</evidence>
<dbReference type="AlphaFoldDB" id="A0A448X3Q5"/>
<organism evidence="2 3">
    <name type="scientific">Protopolystoma xenopodis</name>
    <dbReference type="NCBI Taxonomy" id="117903"/>
    <lineage>
        <taxon>Eukaryota</taxon>
        <taxon>Metazoa</taxon>
        <taxon>Spiralia</taxon>
        <taxon>Lophotrochozoa</taxon>
        <taxon>Platyhelminthes</taxon>
        <taxon>Monogenea</taxon>
        <taxon>Polyopisthocotylea</taxon>
        <taxon>Polystomatidea</taxon>
        <taxon>Polystomatidae</taxon>
        <taxon>Protopolystoma</taxon>
    </lineage>
</organism>
<reference evidence="2" key="1">
    <citation type="submission" date="2018-11" db="EMBL/GenBank/DDBJ databases">
        <authorList>
            <consortium name="Pathogen Informatics"/>
        </authorList>
    </citation>
    <scope>NUCLEOTIDE SEQUENCE</scope>
</reference>
<evidence type="ECO:0000313" key="2">
    <source>
        <dbReference type="EMBL" id="VEL27040.1"/>
    </source>
</evidence>